<dbReference type="InterPro" id="IPR051788">
    <property type="entry name" value="MFS_Transporter"/>
</dbReference>
<dbReference type="GO" id="GO:0016020">
    <property type="term" value="C:membrane"/>
    <property type="evidence" value="ECO:0007669"/>
    <property type="project" value="UniProtKB-SubCell"/>
</dbReference>
<feature type="transmembrane region" description="Helical" evidence="6">
    <location>
        <begin position="208"/>
        <end position="225"/>
    </location>
</feature>
<feature type="transmembrane region" description="Helical" evidence="6">
    <location>
        <begin position="101"/>
        <end position="119"/>
    </location>
</feature>
<feature type="transmembrane region" description="Helical" evidence="6">
    <location>
        <begin position="326"/>
        <end position="342"/>
    </location>
</feature>
<dbReference type="RefSeq" id="WP_085107187.1">
    <property type="nucleotide sequence ID" value="NZ_JACKSN010000192.1"/>
</dbReference>
<dbReference type="CDD" id="cd17393">
    <property type="entry name" value="MFS_MosC_like"/>
    <property type="match status" value="1"/>
</dbReference>
<keyword evidence="3 6" id="KW-1133">Transmembrane helix</keyword>
<dbReference type="EMBL" id="LQPZ01000003">
    <property type="protein sequence ID" value="ORX08613.1"/>
    <property type="molecule type" value="Genomic_DNA"/>
</dbReference>
<gene>
    <name evidence="7" type="ORF">AWC30_01475</name>
</gene>
<feature type="transmembrane region" description="Helical" evidence="6">
    <location>
        <begin position="12"/>
        <end position="31"/>
    </location>
</feature>
<name>A0A1X2EQZ6_9MYCO</name>
<dbReference type="Gene3D" id="1.20.1250.20">
    <property type="entry name" value="MFS general substrate transporter like domains"/>
    <property type="match status" value="2"/>
</dbReference>
<feature type="transmembrane region" description="Helical" evidence="6">
    <location>
        <begin position="362"/>
        <end position="384"/>
    </location>
</feature>
<feature type="transmembrane region" description="Helical" evidence="6">
    <location>
        <begin position="140"/>
        <end position="162"/>
    </location>
</feature>
<dbReference type="PANTHER" id="PTHR23514">
    <property type="entry name" value="BYPASS OF STOP CODON PROTEIN 6"/>
    <property type="match status" value="1"/>
</dbReference>
<keyword evidence="2 6" id="KW-0812">Transmembrane</keyword>
<evidence type="ECO:0000256" key="3">
    <source>
        <dbReference type="ARBA" id="ARBA00022989"/>
    </source>
</evidence>
<evidence type="ECO:0000256" key="5">
    <source>
        <dbReference type="SAM" id="MobiDB-lite"/>
    </source>
</evidence>
<keyword evidence="4 6" id="KW-0472">Membrane</keyword>
<protein>
    <submittedName>
        <fullName evidence="7">Fucose permease</fullName>
    </submittedName>
</protein>
<feature type="compositionally biased region" description="Basic and acidic residues" evidence="5">
    <location>
        <begin position="397"/>
        <end position="406"/>
    </location>
</feature>
<dbReference type="AlphaFoldDB" id="A0A1X2EQZ6"/>
<sequence>MPTTPTPTDRRARAAVSALFLTNGALMANLLPRLPEIKAHLVLSNLEYGAAIAAVAGGALIAGPAAGFLIRRFRSARLAVGCTVLIAAAVTVAAAAPNAVVFAAALGCAGAADAVTDVAQNAHGLRVQRRYGRSIINSLHAVWSAGAVLGGLTGTAAIAVGLAPVTQVAVAGTVCATLSLAVYRMLLSGPDGASHAPAAQQRSRVWRVYPKLTALVLLALAGAVIEDVGNSWATLYLREVGAASAVAPLGYVALVGCQLLGRLLGDRLVDRFGARAVTGSGGLLITLGMGTALAWPTVGGMIAGFAAAGLGVATVVPAAMHGADELAGLAPGTGLTAVNWLMRAGFLLSPPLIGSIADTDGLRAGLLVAPAAGLLVSVLAPVLTGRPTTGHSHRNRRADNGRVNGE</sequence>
<feature type="region of interest" description="Disordered" evidence="5">
    <location>
        <begin position="386"/>
        <end position="406"/>
    </location>
</feature>
<feature type="transmembrane region" description="Helical" evidence="6">
    <location>
        <begin position="168"/>
        <end position="187"/>
    </location>
</feature>
<accession>A0A1X2EQZ6</accession>
<dbReference type="InterPro" id="IPR011701">
    <property type="entry name" value="MFS"/>
</dbReference>
<evidence type="ECO:0000256" key="2">
    <source>
        <dbReference type="ARBA" id="ARBA00022692"/>
    </source>
</evidence>
<dbReference type="GO" id="GO:0022857">
    <property type="term" value="F:transmembrane transporter activity"/>
    <property type="evidence" value="ECO:0007669"/>
    <property type="project" value="InterPro"/>
</dbReference>
<dbReference type="SUPFAM" id="SSF103473">
    <property type="entry name" value="MFS general substrate transporter"/>
    <property type="match status" value="1"/>
</dbReference>
<evidence type="ECO:0000256" key="4">
    <source>
        <dbReference type="ARBA" id="ARBA00023136"/>
    </source>
</evidence>
<feature type="transmembrane region" description="Helical" evidence="6">
    <location>
        <begin position="77"/>
        <end position="95"/>
    </location>
</feature>
<evidence type="ECO:0000313" key="8">
    <source>
        <dbReference type="Proteomes" id="UP000193090"/>
    </source>
</evidence>
<dbReference type="Pfam" id="PF07690">
    <property type="entry name" value="MFS_1"/>
    <property type="match status" value="1"/>
</dbReference>
<dbReference type="OrthoDB" id="151222at2"/>
<feature type="transmembrane region" description="Helical" evidence="6">
    <location>
        <begin position="301"/>
        <end position="319"/>
    </location>
</feature>
<comment type="caution">
    <text evidence="7">The sequence shown here is derived from an EMBL/GenBank/DDBJ whole genome shotgun (WGS) entry which is preliminary data.</text>
</comment>
<evidence type="ECO:0000313" key="7">
    <source>
        <dbReference type="EMBL" id="ORX08613.1"/>
    </source>
</evidence>
<proteinExistence type="predicted"/>
<keyword evidence="8" id="KW-1185">Reference proteome</keyword>
<feature type="transmembrane region" description="Helical" evidence="6">
    <location>
        <begin position="51"/>
        <end position="70"/>
    </location>
</feature>
<dbReference type="PANTHER" id="PTHR23514:SF13">
    <property type="entry name" value="INNER MEMBRANE PROTEIN YBJJ"/>
    <property type="match status" value="1"/>
</dbReference>
<dbReference type="InterPro" id="IPR036259">
    <property type="entry name" value="MFS_trans_sf"/>
</dbReference>
<dbReference type="Proteomes" id="UP000193090">
    <property type="component" value="Unassembled WGS sequence"/>
</dbReference>
<feature type="transmembrane region" description="Helical" evidence="6">
    <location>
        <begin position="245"/>
        <end position="264"/>
    </location>
</feature>
<organism evidence="7 8">
    <name type="scientific">Mycolicibacillus trivialis</name>
    <dbReference type="NCBI Taxonomy" id="1798"/>
    <lineage>
        <taxon>Bacteria</taxon>
        <taxon>Bacillati</taxon>
        <taxon>Actinomycetota</taxon>
        <taxon>Actinomycetes</taxon>
        <taxon>Mycobacteriales</taxon>
        <taxon>Mycobacteriaceae</taxon>
        <taxon>Mycolicibacillus</taxon>
    </lineage>
</organism>
<evidence type="ECO:0000256" key="6">
    <source>
        <dbReference type="SAM" id="Phobius"/>
    </source>
</evidence>
<comment type="subcellular location">
    <subcellularLocation>
        <location evidence="1">Membrane</location>
        <topology evidence="1">Multi-pass membrane protein</topology>
    </subcellularLocation>
</comment>
<evidence type="ECO:0000256" key="1">
    <source>
        <dbReference type="ARBA" id="ARBA00004141"/>
    </source>
</evidence>
<feature type="transmembrane region" description="Helical" evidence="6">
    <location>
        <begin position="276"/>
        <end position="295"/>
    </location>
</feature>
<reference evidence="7 8" key="1">
    <citation type="submission" date="2016-01" db="EMBL/GenBank/DDBJ databases">
        <title>The new phylogeny of the genus Mycobacterium.</title>
        <authorList>
            <person name="Tarcisio F."/>
            <person name="Conor M."/>
            <person name="Antonella G."/>
            <person name="Elisabetta G."/>
            <person name="Giulia F.S."/>
            <person name="Sara T."/>
            <person name="Anna F."/>
            <person name="Clotilde B."/>
            <person name="Roberto B."/>
            <person name="Veronica D.S."/>
            <person name="Fabio R."/>
            <person name="Monica P."/>
            <person name="Olivier J."/>
            <person name="Enrico T."/>
            <person name="Nicola S."/>
        </authorList>
    </citation>
    <scope>NUCLEOTIDE SEQUENCE [LARGE SCALE GENOMIC DNA]</scope>
    <source>
        <strain evidence="7 8">DSM 44153</strain>
    </source>
</reference>
<dbReference type="STRING" id="1798.AWC30_01475"/>